<dbReference type="Pfam" id="PF00560">
    <property type="entry name" value="LRR_1"/>
    <property type="match status" value="2"/>
</dbReference>
<evidence type="ECO:0000256" key="6">
    <source>
        <dbReference type="SAM" id="Phobius"/>
    </source>
</evidence>
<dbReference type="InterPro" id="IPR032675">
    <property type="entry name" value="LRR_dom_sf"/>
</dbReference>
<keyword evidence="1" id="KW-0433">Leucine-rich repeat</keyword>
<dbReference type="Gene3D" id="3.80.10.10">
    <property type="entry name" value="Ribonuclease Inhibitor"/>
    <property type="match status" value="2"/>
</dbReference>
<keyword evidence="4" id="KW-0325">Glycoprotein</keyword>
<evidence type="ECO:0000256" key="1">
    <source>
        <dbReference type="ARBA" id="ARBA00022614"/>
    </source>
</evidence>
<evidence type="ECO:0000256" key="5">
    <source>
        <dbReference type="SAM" id="MobiDB-lite"/>
    </source>
</evidence>
<dbReference type="Proteomes" id="UP000017836">
    <property type="component" value="Unassembled WGS sequence"/>
</dbReference>
<feature type="transmembrane region" description="Helical" evidence="6">
    <location>
        <begin position="455"/>
        <end position="476"/>
    </location>
</feature>
<dbReference type="GO" id="GO:0031347">
    <property type="term" value="P:regulation of defense response"/>
    <property type="evidence" value="ECO:0000318"/>
    <property type="project" value="GO_Central"/>
</dbReference>
<feature type="signal peptide" evidence="7">
    <location>
        <begin position="1"/>
        <end position="23"/>
    </location>
</feature>
<dbReference type="PANTHER" id="PTHR48064">
    <property type="entry name" value="OS01G0750400 PROTEIN"/>
    <property type="match status" value="1"/>
</dbReference>
<feature type="compositionally biased region" description="Low complexity" evidence="5">
    <location>
        <begin position="419"/>
        <end position="432"/>
    </location>
</feature>
<gene>
    <name evidence="8" type="ORF">AMTR_s00130p00017760</name>
</gene>
<dbReference type="FunFam" id="3.80.10.10:FF:000041">
    <property type="entry name" value="LRR receptor-like serine/threonine-protein kinase ERECTA"/>
    <property type="match status" value="1"/>
</dbReference>
<organism evidence="8 9">
    <name type="scientific">Amborella trichopoda</name>
    <dbReference type="NCBI Taxonomy" id="13333"/>
    <lineage>
        <taxon>Eukaryota</taxon>
        <taxon>Viridiplantae</taxon>
        <taxon>Streptophyta</taxon>
        <taxon>Embryophyta</taxon>
        <taxon>Tracheophyta</taxon>
        <taxon>Spermatophyta</taxon>
        <taxon>Magnoliopsida</taxon>
        <taxon>Amborellales</taxon>
        <taxon>Amborellaceae</taxon>
        <taxon>Amborella</taxon>
    </lineage>
</organism>
<evidence type="ECO:0000256" key="7">
    <source>
        <dbReference type="SAM" id="SignalP"/>
    </source>
</evidence>
<dbReference type="OrthoDB" id="676979at2759"/>
<evidence type="ECO:0000256" key="4">
    <source>
        <dbReference type="ARBA" id="ARBA00023180"/>
    </source>
</evidence>
<dbReference type="EMBL" id="KI395898">
    <property type="protein sequence ID" value="ERM97626.1"/>
    <property type="molecule type" value="Genomic_DNA"/>
</dbReference>
<dbReference type="HOGENOM" id="CLU_034697_0_0_1"/>
<dbReference type="PANTHER" id="PTHR48064:SF1">
    <property type="entry name" value="RECEPTOR-LIKE PROTEIN 51-RELATED"/>
    <property type="match status" value="1"/>
</dbReference>
<dbReference type="OMA" id="EKNNFHG"/>
<feature type="region of interest" description="Disordered" evidence="5">
    <location>
        <begin position="417"/>
        <end position="449"/>
    </location>
</feature>
<keyword evidence="6" id="KW-1133">Transmembrane helix</keyword>
<feature type="chain" id="PRO_5004807806" description="Leucine-rich repeat-containing N-terminal plant-type domain-containing protein" evidence="7">
    <location>
        <begin position="24"/>
        <end position="481"/>
    </location>
</feature>
<dbReference type="GO" id="GO:0005886">
    <property type="term" value="C:plasma membrane"/>
    <property type="evidence" value="ECO:0000318"/>
    <property type="project" value="GO_Central"/>
</dbReference>
<reference evidence="9" key="1">
    <citation type="journal article" date="2013" name="Science">
        <title>The Amborella genome and the evolution of flowering plants.</title>
        <authorList>
            <consortium name="Amborella Genome Project"/>
        </authorList>
    </citation>
    <scope>NUCLEOTIDE SEQUENCE [LARGE SCALE GENOMIC DNA]</scope>
</reference>
<evidence type="ECO:0000256" key="2">
    <source>
        <dbReference type="ARBA" id="ARBA00022729"/>
    </source>
</evidence>
<sequence>MEPNSASSLLFLFLISLSTPVLSDHISGNISGKPHLSAPSPALAPLPATHPLPKTPPSSSPSSSPLPKTPPPSSPSSSPLPKTPPSSSSPLPKTPSSSSSPLDPKQLIALESLDIPLSKDPCSQTSPQNLTLCNGEKPFRHLISLKLINCSDDFQISQTAIKALSTLQSLSFMNCPIDLIKLPPDLASNLRSFVCVNSMKKLTGVWLSKMGNLTELTVKDVTVNASGASIILAKMKEIKVVSISGTNLTGILPRKWHPNVTEIDLSGNRIKGPIPASMVHLGDLKLLNLSSNRLSGSIPISIGDMIMLRNLSLALNSLSGPIPESMAEIPSLVHLDLSNNQFNGSVPHFLTEMKSLKYLNLENNNFQGPIPFNSSFIKKLVVFKVGGNSNLCYNHSIVSSKLKLGIAQCDSSGLPITPPESASEAPSSSQNDDTSDDDSDVTDHTTHHHHGPNTIVLVVVIGLCSIIFLIIFCVLLSKWCS</sequence>
<dbReference type="SUPFAM" id="SSF52058">
    <property type="entry name" value="L domain-like"/>
    <property type="match status" value="1"/>
</dbReference>
<proteinExistence type="predicted"/>
<keyword evidence="6" id="KW-0812">Transmembrane</keyword>
<keyword evidence="6" id="KW-0472">Membrane</keyword>
<dbReference type="InterPro" id="IPR053038">
    <property type="entry name" value="RLP_Defense"/>
</dbReference>
<evidence type="ECO:0000313" key="9">
    <source>
        <dbReference type="Proteomes" id="UP000017836"/>
    </source>
</evidence>
<dbReference type="Gramene" id="ERM97626">
    <property type="protein sequence ID" value="ERM97626"/>
    <property type="gene ID" value="AMTR_s00130p00017760"/>
</dbReference>
<evidence type="ECO:0000313" key="8">
    <source>
        <dbReference type="EMBL" id="ERM97626.1"/>
    </source>
</evidence>
<keyword evidence="3" id="KW-0677">Repeat</keyword>
<feature type="compositionally biased region" description="Pro residues" evidence="5">
    <location>
        <begin position="42"/>
        <end position="59"/>
    </location>
</feature>
<feature type="region of interest" description="Disordered" evidence="5">
    <location>
        <begin position="33"/>
        <end position="103"/>
    </location>
</feature>
<accession>W1NNV2</accession>
<dbReference type="eggNOG" id="KOG0619">
    <property type="taxonomic scope" value="Eukaryota"/>
</dbReference>
<feature type="compositionally biased region" description="Low complexity" evidence="5">
    <location>
        <begin position="75"/>
        <end position="101"/>
    </location>
</feature>
<dbReference type="Pfam" id="PF13855">
    <property type="entry name" value="LRR_8"/>
    <property type="match status" value="1"/>
</dbReference>
<protein>
    <recommendedName>
        <fullName evidence="10">Leucine-rich repeat-containing N-terminal plant-type domain-containing protein</fullName>
    </recommendedName>
</protein>
<name>W1NNV2_AMBTC</name>
<keyword evidence="2 7" id="KW-0732">Signal</keyword>
<dbReference type="InterPro" id="IPR001611">
    <property type="entry name" value="Leu-rich_rpt"/>
</dbReference>
<keyword evidence="9" id="KW-1185">Reference proteome</keyword>
<evidence type="ECO:0000256" key="3">
    <source>
        <dbReference type="ARBA" id="ARBA00022737"/>
    </source>
</evidence>
<dbReference type="STRING" id="13333.W1NNV2"/>
<dbReference type="AlphaFoldDB" id="W1NNV2"/>
<evidence type="ECO:0008006" key="10">
    <source>
        <dbReference type="Google" id="ProtNLM"/>
    </source>
</evidence>